<reference evidence="2 3" key="1">
    <citation type="journal article" date="2023" name="Res Sq">
        <title>Genomic and morphological characterization of Knufia obscura isolated from the Mars 2020 spacecraft assembly facility.</title>
        <authorList>
            <person name="Chander A.M."/>
            <person name="Teixeira M.M."/>
            <person name="Singh N.K."/>
            <person name="Williams M.P."/>
            <person name="Parker C.W."/>
            <person name="Leo P."/>
            <person name="Stajich J.E."/>
            <person name="Torok T."/>
            <person name="Tighe S."/>
            <person name="Mason C.E."/>
            <person name="Venkateswaran K."/>
        </authorList>
    </citation>
    <scope>NUCLEOTIDE SEQUENCE [LARGE SCALE GENOMIC DNA]</scope>
    <source>
        <strain evidence="2 3">CCFEE 5817</strain>
    </source>
</reference>
<accession>A0ABR0S3N5</accession>
<dbReference type="PANTHER" id="PTHR33112:SF10">
    <property type="entry name" value="TOL"/>
    <property type="match status" value="1"/>
</dbReference>
<evidence type="ECO:0000313" key="3">
    <source>
        <dbReference type="Proteomes" id="UP001334248"/>
    </source>
</evidence>
<dbReference type="GeneID" id="89994886"/>
<dbReference type="RefSeq" id="XP_064735377.1">
    <property type="nucleotide sequence ID" value="XM_064869880.1"/>
</dbReference>
<evidence type="ECO:0000259" key="1">
    <source>
        <dbReference type="Pfam" id="PF06985"/>
    </source>
</evidence>
<organism evidence="2 3">
    <name type="scientific">Knufia obscura</name>
    <dbReference type="NCBI Taxonomy" id="1635080"/>
    <lineage>
        <taxon>Eukaryota</taxon>
        <taxon>Fungi</taxon>
        <taxon>Dikarya</taxon>
        <taxon>Ascomycota</taxon>
        <taxon>Pezizomycotina</taxon>
        <taxon>Eurotiomycetes</taxon>
        <taxon>Chaetothyriomycetidae</taxon>
        <taxon>Chaetothyriales</taxon>
        <taxon>Trichomeriaceae</taxon>
        <taxon>Knufia</taxon>
    </lineage>
</organism>
<feature type="domain" description="Heterokaryon incompatibility" evidence="1">
    <location>
        <begin position="113"/>
        <end position="260"/>
    </location>
</feature>
<proteinExistence type="predicted"/>
<dbReference type="Proteomes" id="UP001334248">
    <property type="component" value="Unassembled WGS sequence"/>
</dbReference>
<dbReference type="PANTHER" id="PTHR33112">
    <property type="entry name" value="DOMAIN PROTEIN, PUTATIVE-RELATED"/>
    <property type="match status" value="1"/>
</dbReference>
<dbReference type="InterPro" id="IPR010730">
    <property type="entry name" value="HET"/>
</dbReference>
<keyword evidence="3" id="KW-1185">Reference proteome</keyword>
<name>A0ABR0S3N5_9EURO</name>
<gene>
    <name evidence="2" type="ORF">PMZ80_001437</name>
</gene>
<sequence>MQRDNRYYSLYGKAGSKLLDFSLVPFETNQSLLHLPEEAALCRDPEDTNDSATSRNLAIAWINNCWTKHTACSKSALKASWIPRRLLRIKRVGPSGTVVKLIDRNQIEGQPAYVALSHRWGNSDVITLKSATRAELEAGLPLDRLPTTFRDAIRVCKWFDLEYLWIDSLCIIQDSPADWLRESHTMKAVYNHAFFTIAAGAGASDAGLFVNRNPLAVMVPQVETSWHNIPNRRYCIVDDRLWLRDVDQAPLSQRAWVVQERFLSSRILFFGATQMFYECCESSVCESFPGGRAKCELGWQPKKLDHRDTTPMKAWYAAARAYSEANLTRYSDKIVALAGVAEMCQERLQDKYIVGLWKKRFIAQLCWEAYPQGHDRPDPCIAPTWSWLSINGSIKFDERFELCGQPFLQILQVHVDLLDEGAPTGQIRSAYLRLKCSLKPASWHQVTKHGKMDFRRYQLSCDGIDYTDYSADSDHRFWTNVDIIPTTQILDTPVFLMPVTRVKYGIRTEQVIALVLQRRTSGTCEYERIGHITVGPAVAEKLFMQRQQELQTLSGVLEGILQYLSLSDDSAWTRIPQQEIVLV</sequence>
<protein>
    <recommendedName>
        <fullName evidence="1">Heterokaryon incompatibility domain-containing protein</fullName>
    </recommendedName>
</protein>
<dbReference type="EMBL" id="JAVHJV010000001">
    <property type="protein sequence ID" value="KAK5947287.1"/>
    <property type="molecule type" value="Genomic_DNA"/>
</dbReference>
<evidence type="ECO:0000313" key="2">
    <source>
        <dbReference type="EMBL" id="KAK5947287.1"/>
    </source>
</evidence>
<dbReference type="Pfam" id="PF06985">
    <property type="entry name" value="HET"/>
    <property type="match status" value="1"/>
</dbReference>
<comment type="caution">
    <text evidence="2">The sequence shown here is derived from an EMBL/GenBank/DDBJ whole genome shotgun (WGS) entry which is preliminary data.</text>
</comment>